<dbReference type="AlphaFoldDB" id="A0A6J7I8A4"/>
<dbReference type="SUPFAM" id="SSF53335">
    <property type="entry name" value="S-adenosyl-L-methionine-dependent methyltransferases"/>
    <property type="match status" value="1"/>
</dbReference>
<dbReference type="Gene3D" id="3.40.50.150">
    <property type="entry name" value="Vaccinia Virus protein VP39"/>
    <property type="match status" value="1"/>
</dbReference>
<protein>
    <submittedName>
        <fullName evidence="1">Unannotated protein</fullName>
    </submittedName>
</protein>
<sequence length="299" mass="34353">MNQQELKALINILQPIIYGDVETRSQLQEAGINVTRSDFYSEIPTVNEIYNAKKGPDLSRIFPPNQEMLNFLERLESFAIEFDPPRVTENETEYFWENSQFSYSDALAYYCMIRLLKPNNILEIGGGYSTLIAKMAVEKNQLGTIKVIEPYPRNFLRNLEGIELVMTPFQEIDSESLAKTLVDGDLVFIDSTHSVKFGSEVLNIYLDFLHLIQHSCYIHVHDVYLPNPLPVEYMIEHQIFWGEQYLLYSYLLNNPRTRVLYGSGYHAKHNPQILEKLMGGKFGSGGASFWFEQSAGAPK</sequence>
<dbReference type="EMBL" id="CAFBMZ010000043">
    <property type="protein sequence ID" value="CAB4926940.1"/>
    <property type="molecule type" value="Genomic_DNA"/>
</dbReference>
<dbReference type="Pfam" id="PF13578">
    <property type="entry name" value="Methyltransf_24"/>
    <property type="match status" value="1"/>
</dbReference>
<proteinExistence type="predicted"/>
<organism evidence="1">
    <name type="scientific">freshwater metagenome</name>
    <dbReference type="NCBI Taxonomy" id="449393"/>
    <lineage>
        <taxon>unclassified sequences</taxon>
        <taxon>metagenomes</taxon>
        <taxon>ecological metagenomes</taxon>
    </lineage>
</organism>
<gene>
    <name evidence="1" type="ORF">UFOPK3684_00739</name>
</gene>
<dbReference type="InterPro" id="IPR029063">
    <property type="entry name" value="SAM-dependent_MTases_sf"/>
</dbReference>
<name>A0A6J7I8A4_9ZZZZ</name>
<accession>A0A6J7I8A4</accession>
<evidence type="ECO:0000313" key="1">
    <source>
        <dbReference type="EMBL" id="CAB4926940.1"/>
    </source>
</evidence>
<reference evidence="1" key="1">
    <citation type="submission" date="2020-05" db="EMBL/GenBank/DDBJ databases">
        <authorList>
            <person name="Chiriac C."/>
            <person name="Salcher M."/>
            <person name="Ghai R."/>
            <person name="Kavagutti S V."/>
        </authorList>
    </citation>
    <scope>NUCLEOTIDE SEQUENCE</scope>
</reference>